<feature type="transmembrane region" description="Helical" evidence="6">
    <location>
        <begin position="37"/>
        <end position="56"/>
    </location>
</feature>
<feature type="transmembrane region" description="Helical" evidence="6">
    <location>
        <begin position="103"/>
        <end position="128"/>
    </location>
</feature>
<dbReference type="RefSeq" id="WP_111318583.1">
    <property type="nucleotide sequence ID" value="NZ_BIFX01000001.1"/>
</dbReference>
<keyword evidence="5 6" id="KW-0472">Membrane</keyword>
<protein>
    <submittedName>
        <fullName evidence="7">Mn2+/Fe2+ NRAMP family transporter</fullName>
    </submittedName>
</protein>
<dbReference type="AlphaFoldDB" id="A0A326UD03"/>
<dbReference type="GO" id="GO:0005886">
    <property type="term" value="C:plasma membrane"/>
    <property type="evidence" value="ECO:0007669"/>
    <property type="project" value="TreeGrafter"/>
</dbReference>
<dbReference type="EMBL" id="QKUF01000001">
    <property type="protein sequence ID" value="PZW36387.1"/>
    <property type="molecule type" value="Genomic_DNA"/>
</dbReference>
<dbReference type="GO" id="GO:0015086">
    <property type="term" value="F:cadmium ion transmembrane transporter activity"/>
    <property type="evidence" value="ECO:0007669"/>
    <property type="project" value="TreeGrafter"/>
</dbReference>
<feature type="transmembrane region" description="Helical" evidence="6">
    <location>
        <begin position="377"/>
        <end position="402"/>
    </location>
</feature>
<accession>A0A326UD03</accession>
<gene>
    <name evidence="7" type="ORF">EI42_00561</name>
</gene>
<dbReference type="GO" id="GO:0034755">
    <property type="term" value="P:iron ion transmembrane transport"/>
    <property type="evidence" value="ECO:0007669"/>
    <property type="project" value="TreeGrafter"/>
</dbReference>
<feature type="transmembrane region" description="Helical" evidence="6">
    <location>
        <begin position="319"/>
        <end position="336"/>
    </location>
</feature>
<sequence>MRKWFGILLGIMTAMGGFLDAGTIVTAGEAGARFSFGLIWVVLLATIAVILLIEMIGRFTAISQKTYAEAIRENFGFRFYLVILCSEIIASTLLLSAEIGGVAVALSLLTGISWHWLSPLSALLIWLIGWRASFSFIENAPSLLGLTMLSFIAGIIHLGGPPPELFPTLWRPDIPEGDFAEYLYLAAASFGATISPYLLYFYSSGAREERWTRHSLTLNRVTAIIGMSFGCTGTLALIILGAMTLKPLHLSSGTMGELGLTIAKAFGPWGAILYATTLFATCLSAALEVNLAVSYNIAQGFGWEWGENKKPVKVARFKLALMSILLTAFIIGSVGIDPQQLALIGSTVIALLLPISLSPFLILMNNREYLKNYTNGLALNIVIIIILAVAWVIAVSSLPLIILSGGG</sequence>
<evidence type="ECO:0000256" key="2">
    <source>
        <dbReference type="ARBA" id="ARBA00022448"/>
    </source>
</evidence>
<name>A0A326UD03_THEHA</name>
<keyword evidence="8" id="KW-1185">Reference proteome</keyword>
<dbReference type="PANTHER" id="PTHR11706">
    <property type="entry name" value="SOLUTE CARRIER PROTEIN FAMILY 11 MEMBER"/>
    <property type="match status" value="1"/>
</dbReference>
<evidence type="ECO:0000256" key="1">
    <source>
        <dbReference type="ARBA" id="ARBA00004141"/>
    </source>
</evidence>
<feature type="transmembrane region" description="Helical" evidence="6">
    <location>
        <begin position="221"/>
        <end position="245"/>
    </location>
</feature>
<feature type="transmembrane region" description="Helical" evidence="6">
    <location>
        <begin position="179"/>
        <end position="200"/>
    </location>
</feature>
<comment type="subcellular location">
    <subcellularLocation>
        <location evidence="1">Membrane</location>
        <topology evidence="1">Multi-pass membrane protein</topology>
    </subcellularLocation>
</comment>
<keyword evidence="2" id="KW-0813">Transport</keyword>
<dbReference type="Pfam" id="PF01566">
    <property type="entry name" value="Nramp"/>
    <property type="match status" value="1"/>
</dbReference>
<evidence type="ECO:0000256" key="4">
    <source>
        <dbReference type="ARBA" id="ARBA00022989"/>
    </source>
</evidence>
<evidence type="ECO:0000256" key="5">
    <source>
        <dbReference type="ARBA" id="ARBA00023136"/>
    </source>
</evidence>
<feature type="transmembrane region" description="Helical" evidence="6">
    <location>
        <begin position="265"/>
        <end position="287"/>
    </location>
</feature>
<organism evidence="7 8">
    <name type="scientific">Thermosporothrix hazakensis</name>
    <dbReference type="NCBI Taxonomy" id="644383"/>
    <lineage>
        <taxon>Bacteria</taxon>
        <taxon>Bacillati</taxon>
        <taxon>Chloroflexota</taxon>
        <taxon>Ktedonobacteria</taxon>
        <taxon>Ktedonobacterales</taxon>
        <taxon>Thermosporotrichaceae</taxon>
        <taxon>Thermosporothrix</taxon>
    </lineage>
</organism>
<keyword evidence="4 6" id="KW-1133">Transmembrane helix</keyword>
<dbReference type="GO" id="GO:0005384">
    <property type="term" value="F:manganese ion transmembrane transporter activity"/>
    <property type="evidence" value="ECO:0007669"/>
    <property type="project" value="TreeGrafter"/>
</dbReference>
<feature type="transmembrane region" description="Helical" evidence="6">
    <location>
        <begin position="77"/>
        <end position="97"/>
    </location>
</feature>
<keyword evidence="3 6" id="KW-0812">Transmembrane</keyword>
<evidence type="ECO:0000313" key="7">
    <source>
        <dbReference type="EMBL" id="PZW36387.1"/>
    </source>
</evidence>
<dbReference type="PANTHER" id="PTHR11706:SF33">
    <property type="entry name" value="NATURAL RESISTANCE-ASSOCIATED MACROPHAGE PROTEIN 2"/>
    <property type="match status" value="1"/>
</dbReference>
<comment type="caution">
    <text evidence="7">The sequence shown here is derived from an EMBL/GenBank/DDBJ whole genome shotgun (WGS) entry which is preliminary data.</text>
</comment>
<dbReference type="InterPro" id="IPR001046">
    <property type="entry name" value="NRAMP_fam"/>
</dbReference>
<feature type="transmembrane region" description="Helical" evidence="6">
    <location>
        <begin position="140"/>
        <end position="159"/>
    </location>
</feature>
<proteinExistence type="predicted"/>
<evidence type="ECO:0000313" key="8">
    <source>
        <dbReference type="Proteomes" id="UP000248806"/>
    </source>
</evidence>
<evidence type="ECO:0000256" key="6">
    <source>
        <dbReference type="SAM" id="Phobius"/>
    </source>
</evidence>
<evidence type="ECO:0000256" key="3">
    <source>
        <dbReference type="ARBA" id="ARBA00022692"/>
    </source>
</evidence>
<feature type="transmembrane region" description="Helical" evidence="6">
    <location>
        <begin position="342"/>
        <end position="365"/>
    </location>
</feature>
<dbReference type="OrthoDB" id="9787548at2"/>
<reference evidence="7 8" key="1">
    <citation type="submission" date="2018-06" db="EMBL/GenBank/DDBJ databases">
        <title>Genomic Encyclopedia of Archaeal and Bacterial Type Strains, Phase II (KMG-II): from individual species to whole genera.</title>
        <authorList>
            <person name="Goeker M."/>
        </authorList>
    </citation>
    <scope>NUCLEOTIDE SEQUENCE [LARGE SCALE GENOMIC DNA]</scope>
    <source>
        <strain evidence="7 8">ATCC BAA-1881</strain>
    </source>
</reference>
<dbReference type="Proteomes" id="UP000248806">
    <property type="component" value="Unassembled WGS sequence"/>
</dbReference>